<dbReference type="AlphaFoldDB" id="A0A846XAF0"/>
<keyword evidence="4 8" id="KW-0812">Transmembrane</keyword>
<dbReference type="PANTHER" id="PTHR33362:SF5">
    <property type="entry name" value="C4-DICARBOXYLATE TRAP TRANSPORTER LARGE PERMEASE PROTEIN DCTM"/>
    <property type="match status" value="1"/>
</dbReference>
<feature type="transmembrane region" description="Helical" evidence="8">
    <location>
        <begin position="275"/>
        <end position="293"/>
    </location>
</feature>
<dbReference type="EMBL" id="JAAXOO010000001">
    <property type="protein sequence ID" value="NKY31643.1"/>
    <property type="molecule type" value="Genomic_DNA"/>
</dbReference>
<feature type="transmembrane region" description="Helical" evidence="8">
    <location>
        <begin position="382"/>
        <end position="411"/>
    </location>
</feature>
<feature type="transmembrane region" description="Helical" evidence="8">
    <location>
        <begin position="193"/>
        <end position="220"/>
    </location>
</feature>
<feature type="transmembrane region" description="Helical" evidence="8">
    <location>
        <begin position="63"/>
        <end position="89"/>
    </location>
</feature>
<evidence type="ECO:0000313" key="10">
    <source>
        <dbReference type="EMBL" id="NKY31643.1"/>
    </source>
</evidence>
<keyword evidence="5 8" id="KW-1133">Transmembrane helix</keyword>
<dbReference type="InterPro" id="IPR010656">
    <property type="entry name" value="DctM"/>
</dbReference>
<dbReference type="InterPro" id="IPR004681">
    <property type="entry name" value="TRAP_DctM"/>
</dbReference>
<dbReference type="Pfam" id="PF06808">
    <property type="entry name" value="DctM"/>
    <property type="match status" value="1"/>
</dbReference>
<evidence type="ECO:0000256" key="4">
    <source>
        <dbReference type="ARBA" id="ARBA00022692"/>
    </source>
</evidence>
<comment type="caution">
    <text evidence="10">The sequence shown here is derived from an EMBL/GenBank/DDBJ whole genome shotgun (WGS) entry which is preliminary data.</text>
</comment>
<protein>
    <submittedName>
        <fullName evidence="10">TRAP transporter large permease</fullName>
    </submittedName>
</protein>
<name>A0A846XAF0_9NOCA</name>
<evidence type="ECO:0000256" key="8">
    <source>
        <dbReference type="SAM" id="Phobius"/>
    </source>
</evidence>
<dbReference type="PANTHER" id="PTHR33362">
    <property type="entry name" value="SIALIC ACID TRAP TRANSPORTER PERMEASE PROTEIN SIAT-RELATED"/>
    <property type="match status" value="1"/>
</dbReference>
<feature type="transmembrane region" description="Helical" evidence="8">
    <location>
        <begin position="109"/>
        <end position="128"/>
    </location>
</feature>
<feature type="domain" description="TRAP C4-dicarboxylate transport system permease DctM subunit" evidence="9">
    <location>
        <begin position="63"/>
        <end position="492"/>
    </location>
</feature>
<accession>A0A846XAF0</accession>
<keyword evidence="3" id="KW-0997">Cell inner membrane</keyword>
<evidence type="ECO:0000256" key="2">
    <source>
        <dbReference type="ARBA" id="ARBA00022475"/>
    </source>
</evidence>
<feature type="region of interest" description="Disordered" evidence="7">
    <location>
        <begin position="1"/>
        <end position="24"/>
    </location>
</feature>
<gene>
    <name evidence="10" type="ORF">HGA13_00945</name>
</gene>
<keyword evidence="2" id="KW-1003">Cell membrane</keyword>
<evidence type="ECO:0000256" key="6">
    <source>
        <dbReference type="ARBA" id="ARBA00023136"/>
    </source>
</evidence>
<feature type="transmembrane region" description="Helical" evidence="8">
    <location>
        <begin position="331"/>
        <end position="352"/>
    </location>
</feature>
<evidence type="ECO:0000313" key="11">
    <source>
        <dbReference type="Proteomes" id="UP000565715"/>
    </source>
</evidence>
<feature type="transmembrane region" description="Helical" evidence="8">
    <location>
        <begin position="232"/>
        <end position="254"/>
    </location>
</feature>
<sequence>MTTAAAPAENAGTRPLTPPPVGPSRTHQLRSWTVFGVLVAVLLGTVAAMFMPLKPQAIGCAALVMMVTLLLLRLPVALTMIIPSFAGLYALRGEKTVASALSSLPYHQVANWTLSVVPMFVLMGLLMWRSGLTANLYTVARHWLGWLPGGLAVGTNVAGAGLATVSGSTTGTAYALGRIGIPEMLKAGYDRRLAVGAVMVAGLPGQLIPPSILLVLYAGIAEVPVGKQLLAGIGPGILVAILFTVAIVLYAVFGKDLAGPDRGRSTEKVPWKEKVTGLGQVWPIPVLILVIVGGMLSGIFTATEAGAAAALCSVGVLLLWKRKTGGALRALADGAVATVSTVGAVFLLLLGVEALSRMMTLSGISNGFADLIAGWELGRIEFLLLMVVVYLVLGAFMDPLPMMVLTVPILIPTLENLDISLLWFGAFTVFMGELAILSPPVGVLSMVIHSIAKDPEVNLGRNIPLKDVFVAALWFLPMAIAVVLLLIFFPEISTFLPDSSSAG</sequence>
<organism evidence="10 11">
    <name type="scientific">Nocardia speluncae</name>
    <dbReference type="NCBI Taxonomy" id="419477"/>
    <lineage>
        <taxon>Bacteria</taxon>
        <taxon>Bacillati</taxon>
        <taxon>Actinomycetota</taxon>
        <taxon>Actinomycetes</taxon>
        <taxon>Mycobacteriales</taxon>
        <taxon>Nocardiaceae</taxon>
        <taxon>Nocardia</taxon>
    </lineage>
</organism>
<feature type="transmembrane region" description="Helical" evidence="8">
    <location>
        <begin position="423"/>
        <end position="448"/>
    </location>
</feature>
<keyword evidence="6 8" id="KW-0472">Membrane</keyword>
<evidence type="ECO:0000256" key="1">
    <source>
        <dbReference type="ARBA" id="ARBA00004429"/>
    </source>
</evidence>
<feature type="transmembrane region" description="Helical" evidence="8">
    <location>
        <begin position="32"/>
        <end position="51"/>
    </location>
</feature>
<dbReference type="GO" id="GO:0005886">
    <property type="term" value="C:plasma membrane"/>
    <property type="evidence" value="ECO:0007669"/>
    <property type="project" value="UniProtKB-SubCell"/>
</dbReference>
<evidence type="ECO:0000259" key="9">
    <source>
        <dbReference type="Pfam" id="PF06808"/>
    </source>
</evidence>
<evidence type="ECO:0000256" key="3">
    <source>
        <dbReference type="ARBA" id="ARBA00022519"/>
    </source>
</evidence>
<evidence type="ECO:0000256" key="5">
    <source>
        <dbReference type="ARBA" id="ARBA00022989"/>
    </source>
</evidence>
<dbReference type="PRINTS" id="PR00173">
    <property type="entry name" value="EDTRNSPORT"/>
</dbReference>
<dbReference type="RefSeq" id="WP_084470494.1">
    <property type="nucleotide sequence ID" value="NZ_JAAXOO010000001.1"/>
</dbReference>
<keyword evidence="11" id="KW-1185">Reference proteome</keyword>
<feature type="transmembrane region" description="Helical" evidence="8">
    <location>
        <begin position="299"/>
        <end position="319"/>
    </location>
</feature>
<reference evidence="10 11" key="1">
    <citation type="submission" date="2020-04" db="EMBL/GenBank/DDBJ databases">
        <title>MicrobeNet Type strains.</title>
        <authorList>
            <person name="Nicholson A.C."/>
        </authorList>
    </citation>
    <scope>NUCLEOTIDE SEQUENCE [LARGE SCALE GENOMIC DNA]</scope>
    <source>
        <strain evidence="10 11">DSM 45078</strain>
    </source>
</reference>
<evidence type="ECO:0000256" key="7">
    <source>
        <dbReference type="SAM" id="MobiDB-lite"/>
    </source>
</evidence>
<dbReference type="Proteomes" id="UP000565715">
    <property type="component" value="Unassembled WGS sequence"/>
</dbReference>
<feature type="transmembrane region" description="Helical" evidence="8">
    <location>
        <begin position="468"/>
        <end position="489"/>
    </location>
</feature>
<proteinExistence type="predicted"/>
<dbReference type="GO" id="GO:0022857">
    <property type="term" value="F:transmembrane transporter activity"/>
    <property type="evidence" value="ECO:0007669"/>
    <property type="project" value="TreeGrafter"/>
</dbReference>
<comment type="subcellular location">
    <subcellularLocation>
        <location evidence="1">Cell inner membrane</location>
        <topology evidence="1">Multi-pass membrane protein</topology>
    </subcellularLocation>
</comment>